<proteinExistence type="predicted"/>
<evidence type="ECO:0000313" key="1">
    <source>
        <dbReference type="EMBL" id="CDW43950.1"/>
    </source>
</evidence>
<reference evidence="1" key="1">
    <citation type="submission" date="2014-05" db="EMBL/GenBank/DDBJ databases">
        <authorList>
            <person name="Chronopoulou M."/>
        </authorList>
    </citation>
    <scope>NUCLEOTIDE SEQUENCE</scope>
    <source>
        <tissue evidence="1">Whole organism</tissue>
    </source>
</reference>
<protein>
    <submittedName>
        <fullName evidence="1">Uncharacterized protein</fullName>
    </submittedName>
</protein>
<dbReference type="EMBL" id="HACA01026589">
    <property type="protein sequence ID" value="CDW43950.1"/>
    <property type="molecule type" value="Transcribed_RNA"/>
</dbReference>
<dbReference type="AlphaFoldDB" id="A0A0K2V0W3"/>
<accession>A0A0K2V0W3</accession>
<name>A0A0K2V0W3_LEPSM</name>
<sequence>MWTRLSSGDASSMMASETALFVSSKRLSSRVSVSWLLGEGGINRMVDLMAEADVANRLITTPDG</sequence>
<organism evidence="1">
    <name type="scientific">Lepeophtheirus salmonis</name>
    <name type="common">Salmon louse</name>
    <name type="synonym">Caligus salmonis</name>
    <dbReference type="NCBI Taxonomy" id="72036"/>
    <lineage>
        <taxon>Eukaryota</taxon>
        <taxon>Metazoa</taxon>
        <taxon>Ecdysozoa</taxon>
        <taxon>Arthropoda</taxon>
        <taxon>Crustacea</taxon>
        <taxon>Multicrustacea</taxon>
        <taxon>Hexanauplia</taxon>
        <taxon>Copepoda</taxon>
        <taxon>Siphonostomatoida</taxon>
        <taxon>Caligidae</taxon>
        <taxon>Lepeophtheirus</taxon>
    </lineage>
</organism>